<proteinExistence type="predicted"/>
<accession>A0AAV1RAJ3</accession>
<dbReference type="AlphaFoldDB" id="A0AAV1RAJ3"/>
<comment type="caution">
    <text evidence="1">The sequence shown here is derived from an EMBL/GenBank/DDBJ whole genome shotgun (WGS) entry which is preliminary data.</text>
</comment>
<keyword evidence="2" id="KW-1185">Reference proteome</keyword>
<name>A0AAV1RAJ3_9ROSI</name>
<evidence type="ECO:0000313" key="2">
    <source>
        <dbReference type="Proteomes" id="UP001314170"/>
    </source>
</evidence>
<reference evidence="1 2" key="1">
    <citation type="submission" date="2024-01" db="EMBL/GenBank/DDBJ databases">
        <authorList>
            <person name="Waweru B."/>
        </authorList>
    </citation>
    <scope>NUCLEOTIDE SEQUENCE [LARGE SCALE GENOMIC DNA]</scope>
</reference>
<protein>
    <submittedName>
        <fullName evidence="1">Uncharacterized protein</fullName>
    </submittedName>
</protein>
<organism evidence="1 2">
    <name type="scientific">Dovyalis caffra</name>
    <dbReference type="NCBI Taxonomy" id="77055"/>
    <lineage>
        <taxon>Eukaryota</taxon>
        <taxon>Viridiplantae</taxon>
        <taxon>Streptophyta</taxon>
        <taxon>Embryophyta</taxon>
        <taxon>Tracheophyta</taxon>
        <taxon>Spermatophyta</taxon>
        <taxon>Magnoliopsida</taxon>
        <taxon>eudicotyledons</taxon>
        <taxon>Gunneridae</taxon>
        <taxon>Pentapetalae</taxon>
        <taxon>rosids</taxon>
        <taxon>fabids</taxon>
        <taxon>Malpighiales</taxon>
        <taxon>Salicaceae</taxon>
        <taxon>Flacourtieae</taxon>
        <taxon>Dovyalis</taxon>
    </lineage>
</organism>
<dbReference type="Proteomes" id="UP001314170">
    <property type="component" value="Unassembled WGS sequence"/>
</dbReference>
<dbReference type="EMBL" id="CAWUPB010000913">
    <property type="protein sequence ID" value="CAK7331913.1"/>
    <property type="molecule type" value="Genomic_DNA"/>
</dbReference>
<sequence length="99" mass="10878">MSAWFGVFTCTRACCPGDVSTSRRLGKEMVIGHSTAQWPTSVVGPSAVLQPNTTLVPSLERLHLRVGVFGDCSIWWSREEDEAIHLIGQASLLPRDLQI</sequence>
<evidence type="ECO:0000313" key="1">
    <source>
        <dbReference type="EMBL" id="CAK7331913.1"/>
    </source>
</evidence>
<gene>
    <name evidence="1" type="ORF">DCAF_LOCUS8713</name>
</gene>